<reference evidence="2 3" key="1">
    <citation type="submission" date="2021-06" db="EMBL/GenBank/DDBJ databases">
        <title>Actinomycetes sequencing.</title>
        <authorList>
            <person name="Shan Q."/>
        </authorList>
    </citation>
    <scope>NUCLEOTIDE SEQUENCE [LARGE SCALE GENOMIC DNA]</scope>
    <source>
        <strain evidence="2 3">NEAU-G5</strain>
    </source>
</reference>
<dbReference type="InterPro" id="IPR029058">
    <property type="entry name" value="AB_hydrolase_fold"/>
</dbReference>
<dbReference type="PANTHER" id="PTHR43798">
    <property type="entry name" value="MONOACYLGLYCEROL LIPASE"/>
    <property type="match status" value="1"/>
</dbReference>
<organism evidence="2 3">
    <name type="scientific">Nocardia albiluteola</name>
    <dbReference type="NCBI Taxonomy" id="2842303"/>
    <lineage>
        <taxon>Bacteria</taxon>
        <taxon>Bacillati</taxon>
        <taxon>Actinomycetota</taxon>
        <taxon>Actinomycetes</taxon>
        <taxon>Mycobacteriales</taxon>
        <taxon>Nocardiaceae</taxon>
        <taxon>Nocardia</taxon>
    </lineage>
</organism>
<sequence length="266" mass="28260">MPGATLYYETRGSGPVLLALPGGGGDANGFDDMAELLAPRFTVVALDARGYSRSTLDSGTPETQHVRVQSDDAYRLLTHLTDQPAYIVGGSAGAIVGLDLLTRHPECVRTLVAHDPPCFAVLPDAAEQRTFVEEVHTLARTEGIAAASARFLAGIGGAMKPSPAPGELPPDKAAMWARLAANAPIMMEYELREFTSYIPDYVALSAVRDRLVLGVGRASRHLLPSRPAAEIAARVGLSVTEFPGMHNGMRTEAREFAAQLIDLLAG</sequence>
<dbReference type="EMBL" id="JAHKNI010000008">
    <property type="protein sequence ID" value="MBU3064614.1"/>
    <property type="molecule type" value="Genomic_DNA"/>
</dbReference>
<keyword evidence="3" id="KW-1185">Reference proteome</keyword>
<proteinExistence type="predicted"/>
<keyword evidence="2" id="KW-0378">Hydrolase</keyword>
<feature type="domain" description="AB hydrolase-1" evidence="1">
    <location>
        <begin position="15"/>
        <end position="121"/>
    </location>
</feature>
<evidence type="ECO:0000259" key="1">
    <source>
        <dbReference type="Pfam" id="PF00561"/>
    </source>
</evidence>
<dbReference type="SUPFAM" id="SSF53474">
    <property type="entry name" value="alpha/beta-Hydrolases"/>
    <property type="match status" value="1"/>
</dbReference>
<dbReference type="Pfam" id="PF00561">
    <property type="entry name" value="Abhydrolase_1"/>
    <property type="match status" value="1"/>
</dbReference>
<comment type="caution">
    <text evidence="2">The sequence shown here is derived from an EMBL/GenBank/DDBJ whole genome shotgun (WGS) entry which is preliminary data.</text>
</comment>
<dbReference type="GO" id="GO:0016787">
    <property type="term" value="F:hydrolase activity"/>
    <property type="evidence" value="ECO:0007669"/>
    <property type="project" value="UniProtKB-KW"/>
</dbReference>
<dbReference type="Proteomes" id="UP000733379">
    <property type="component" value="Unassembled WGS sequence"/>
</dbReference>
<dbReference type="InterPro" id="IPR000073">
    <property type="entry name" value="AB_hydrolase_1"/>
</dbReference>
<dbReference type="InterPro" id="IPR050266">
    <property type="entry name" value="AB_hydrolase_sf"/>
</dbReference>
<accession>A0ABS6B301</accession>
<dbReference type="PANTHER" id="PTHR43798:SF28">
    <property type="entry name" value="AB HYDROLASE-1 DOMAIN-CONTAINING PROTEIN"/>
    <property type="match status" value="1"/>
</dbReference>
<gene>
    <name evidence="2" type="ORF">KO481_24170</name>
</gene>
<dbReference type="Gene3D" id="3.40.50.1820">
    <property type="entry name" value="alpha/beta hydrolase"/>
    <property type="match status" value="1"/>
</dbReference>
<evidence type="ECO:0000313" key="3">
    <source>
        <dbReference type="Proteomes" id="UP000733379"/>
    </source>
</evidence>
<protein>
    <submittedName>
        <fullName evidence="2">Alpha/beta hydrolase</fullName>
    </submittedName>
</protein>
<evidence type="ECO:0000313" key="2">
    <source>
        <dbReference type="EMBL" id="MBU3064614.1"/>
    </source>
</evidence>
<name>A0ABS6B301_9NOCA</name>